<accession>A0A5B2UKC6</accession>
<dbReference type="EMBL" id="LT629800">
    <property type="protein sequence ID" value="SDV06024.1"/>
    <property type="molecule type" value="Genomic_DNA"/>
</dbReference>
<evidence type="ECO:0000313" key="2">
    <source>
        <dbReference type="EMBL" id="SDV06024.1"/>
    </source>
</evidence>
<dbReference type="Proteomes" id="UP000325296">
    <property type="component" value="Unassembled WGS sequence"/>
</dbReference>
<organism evidence="1 4">
    <name type="scientific">Pseudomonas brenneri</name>
    <dbReference type="NCBI Taxonomy" id="129817"/>
    <lineage>
        <taxon>Bacteria</taxon>
        <taxon>Pseudomonadati</taxon>
        <taxon>Pseudomonadota</taxon>
        <taxon>Gammaproteobacteria</taxon>
        <taxon>Pseudomonadales</taxon>
        <taxon>Pseudomonadaceae</taxon>
        <taxon>Pseudomonas</taxon>
    </lineage>
</organism>
<protein>
    <submittedName>
        <fullName evidence="1">Abi family protein</fullName>
    </submittedName>
    <submittedName>
        <fullName evidence="2">Abortive infection bacteriophage resistance protein</fullName>
    </submittedName>
</protein>
<keyword evidence="3" id="KW-1185">Reference proteome</keyword>
<dbReference type="RefSeq" id="WP_090292180.1">
    <property type="nucleotide sequence ID" value="NZ_BMNU01000016.1"/>
</dbReference>
<name>A0A5B2UKC6_9PSED</name>
<proteinExistence type="predicted"/>
<dbReference type="Proteomes" id="UP000199620">
    <property type="component" value="Chromosome I"/>
</dbReference>
<reference evidence="1 4" key="2">
    <citation type="submission" date="2019-09" db="EMBL/GenBank/DDBJ databases">
        <title>Draft genome sequence of Pseudomonas brenneri CCUG 51514(T).</title>
        <authorList>
            <person name="Tunovic T."/>
            <person name="Pineiro-Iglesias B."/>
            <person name="Unosson C."/>
            <person name="Inganas E."/>
            <person name="Ohlen M."/>
            <person name="Cardew S."/>
            <person name="Jensie-Markopoulos S."/>
            <person name="Salva-Serra F."/>
            <person name="Jaen-Luchoro D."/>
            <person name="Svensson-Stadler L."/>
            <person name="Chun J."/>
            <person name="Moore E."/>
        </authorList>
    </citation>
    <scope>NUCLEOTIDE SEQUENCE [LARGE SCALE GENOMIC DNA]</scope>
    <source>
        <strain evidence="1 4">CCUG 51514</strain>
    </source>
</reference>
<evidence type="ECO:0000313" key="3">
    <source>
        <dbReference type="Proteomes" id="UP000199620"/>
    </source>
</evidence>
<reference evidence="2 3" key="1">
    <citation type="submission" date="2016-10" db="EMBL/GenBank/DDBJ databases">
        <authorList>
            <person name="Varghese N."/>
            <person name="Submissions S."/>
        </authorList>
    </citation>
    <scope>NUCLEOTIDE SEQUENCE [LARGE SCALE GENOMIC DNA]</scope>
    <source>
        <strain evidence="2 3">BS2771</strain>
    </source>
</reference>
<dbReference type="Pfam" id="PF07751">
    <property type="entry name" value="Abi_2"/>
    <property type="match status" value="1"/>
</dbReference>
<dbReference type="InterPro" id="IPR011664">
    <property type="entry name" value="Abi_system_AbiD/AbiF-like"/>
</dbReference>
<dbReference type="AlphaFoldDB" id="A0A5B2UKC6"/>
<gene>
    <name evidence="1" type="ORF">F1720_25435</name>
    <name evidence="2" type="ORF">SAMN04490181_3882</name>
</gene>
<dbReference type="EMBL" id="VUOL01000020">
    <property type="protein sequence ID" value="KAA2226607.1"/>
    <property type="molecule type" value="Genomic_DNA"/>
</dbReference>
<dbReference type="OrthoDB" id="5363652at2"/>
<sequence length="333" mass="39161">MKAFDKPAIDVPAQLELLKSRGLIIDDETGARCFLQSVSFFRLSPYMRPFQQPEDIDHHFHAGTHFHQLARLYDFDRRLRLLVMDAIERVEIASRAVISNHMGPTYGSHWYIDGQTFHPTFDHQRLLATLHTKQSVAARDYERECLRIDRLHTDSNRKDHLKRQRAKESYARHYPITYDHPSLMPSGAMLEELTLGDLSHLYKGLARDADKKAIARRLGLPAPLMQSWLHTLTTVRNMCAHHSRMWNRQPGIRPELPRKANFPWPKHLLQPGSHTRTFPTLCILNHLMYQVSPRTRWDQHLYHLISDFPNLNLKAMGFLRDWYQDPFWHVSRA</sequence>
<evidence type="ECO:0000313" key="4">
    <source>
        <dbReference type="Proteomes" id="UP000325296"/>
    </source>
</evidence>
<evidence type="ECO:0000313" key="1">
    <source>
        <dbReference type="EMBL" id="KAA2226607.1"/>
    </source>
</evidence>